<evidence type="ECO:0008006" key="4">
    <source>
        <dbReference type="Google" id="ProtNLM"/>
    </source>
</evidence>
<comment type="caution">
    <text evidence="2">The sequence shown here is derived from an EMBL/GenBank/DDBJ whole genome shotgun (WGS) entry which is preliminary data.</text>
</comment>
<accession>A0A2V3IMG5</accession>
<reference evidence="2 3" key="1">
    <citation type="journal article" date="2018" name="Mol. Biol. Evol.">
        <title>Analysis of the draft genome of the red seaweed Gracilariopsis chorda provides insights into genome size evolution in Rhodophyta.</title>
        <authorList>
            <person name="Lee J."/>
            <person name="Yang E.C."/>
            <person name="Graf L."/>
            <person name="Yang J.H."/>
            <person name="Qiu H."/>
            <person name="Zel Zion U."/>
            <person name="Chan C.X."/>
            <person name="Stephens T.G."/>
            <person name="Weber A.P.M."/>
            <person name="Boo G.H."/>
            <person name="Boo S.M."/>
            <person name="Kim K.M."/>
            <person name="Shin Y."/>
            <person name="Jung M."/>
            <person name="Lee S.J."/>
            <person name="Yim H.S."/>
            <person name="Lee J.H."/>
            <person name="Bhattacharya D."/>
            <person name="Yoon H.S."/>
        </authorList>
    </citation>
    <scope>NUCLEOTIDE SEQUENCE [LARGE SCALE GENOMIC DNA]</scope>
    <source>
        <strain evidence="2 3">SKKU-2015</strain>
        <tissue evidence="2">Whole body</tissue>
    </source>
</reference>
<keyword evidence="3" id="KW-1185">Reference proteome</keyword>
<sequence length="192" mass="21808">MTAKILLHIGMLFVALGLVQGQTCKQRTPFKKELIGQTFAKLDDCYRPRSSDYVSVYKKMFILTLNENPSPACPERYLVVYRNPKVTPMIIKHPYLEFPLNGGASGSDVEEWCKKEQQKKKTVLFPVTETKKEFTAAVKAMLPRLKAIRDFGCTATKEGFIIQVQGRAYDNVDVADIMAYLHAVAFKYELCL</sequence>
<evidence type="ECO:0000256" key="1">
    <source>
        <dbReference type="SAM" id="SignalP"/>
    </source>
</evidence>
<feature type="chain" id="PRO_5015911556" description="SUI1 domain-containing protein" evidence="1">
    <location>
        <begin position="22"/>
        <end position="192"/>
    </location>
</feature>
<dbReference type="AlphaFoldDB" id="A0A2V3IMG5"/>
<dbReference type="Proteomes" id="UP000247409">
    <property type="component" value="Unassembled WGS sequence"/>
</dbReference>
<feature type="signal peptide" evidence="1">
    <location>
        <begin position="1"/>
        <end position="21"/>
    </location>
</feature>
<gene>
    <name evidence="2" type="ORF">BWQ96_07001</name>
</gene>
<dbReference type="OrthoDB" id="10536993at2759"/>
<name>A0A2V3IMG5_9FLOR</name>
<protein>
    <recommendedName>
        <fullName evidence="4">SUI1 domain-containing protein</fullName>
    </recommendedName>
</protein>
<proteinExistence type="predicted"/>
<evidence type="ECO:0000313" key="2">
    <source>
        <dbReference type="EMBL" id="PXF43274.1"/>
    </source>
</evidence>
<evidence type="ECO:0000313" key="3">
    <source>
        <dbReference type="Proteomes" id="UP000247409"/>
    </source>
</evidence>
<keyword evidence="1" id="KW-0732">Signal</keyword>
<dbReference type="EMBL" id="NBIV01000131">
    <property type="protein sequence ID" value="PXF43274.1"/>
    <property type="molecule type" value="Genomic_DNA"/>
</dbReference>
<organism evidence="2 3">
    <name type="scientific">Gracilariopsis chorda</name>
    <dbReference type="NCBI Taxonomy" id="448386"/>
    <lineage>
        <taxon>Eukaryota</taxon>
        <taxon>Rhodophyta</taxon>
        <taxon>Florideophyceae</taxon>
        <taxon>Rhodymeniophycidae</taxon>
        <taxon>Gracilariales</taxon>
        <taxon>Gracilariaceae</taxon>
        <taxon>Gracilariopsis</taxon>
    </lineage>
</organism>